<accession>A0A7T8GP68</accession>
<dbReference type="AlphaFoldDB" id="A0A7T8GP68"/>
<name>A0A7T8GP68_CALRO</name>
<dbReference type="Pfam" id="PF05699">
    <property type="entry name" value="Dimer_Tnp_hAT"/>
    <property type="match status" value="1"/>
</dbReference>
<dbReference type="InterPro" id="IPR008906">
    <property type="entry name" value="HATC_C_dom"/>
</dbReference>
<proteinExistence type="predicted"/>
<evidence type="ECO:0000313" key="2">
    <source>
        <dbReference type="EMBL" id="QQP34941.1"/>
    </source>
</evidence>
<dbReference type="EMBL" id="CP045906">
    <property type="protein sequence ID" value="QQP34941.1"/>
    <property type="molecule type" value="Genomic_DNA"/>
</dbReference>
<dbReference type="InterPro" id="IPR012337">
    <property type="entry name" value="RNaseH-like_sf"/>
</dbReference>
<organism evidence="2 3">
    <name type="scientific">Caligus rogercresseyi</name>
    <name type="common">Sea louse</name>
    <dbReference type="NCBI Taxonomy" id="217165"/>
    <lineage>
        <taxon>Eukaryota</taxon>
        <taxon>Metazoa</taxon>
        <taxon>Ecdysozoa</taxon>
        <taxon>Arthropoda</taxon>
        <taxon>Crustacea</taxon>
        <taxon>Multicrustacea</taxon>
        <taxon>Hexanauplia</taxon>
        <taxon>Copepoda</taxon>
        <taxon>Siphonostomatoida</taxon>
        <taxon>Caligidae</taxon>
        <taxon>Caligus</taxon>
    </lineage>
</organism>
<sequence length="453" mass="49954">MALDLKETLSEADGVSLSTDNWTALTTESYITLTSHFIDEEWEINCDVLLTQSLTVRHTAENLAEKLNSSVDDWGLTDRVVACVHDNASNIVKANSPEYVKWQSVPCYAHTLQLAINDGFALHLHRVIASAGRLVKHFNHSTPATHALKTKQEQLNMPHKSLIQSCKTRWNSVYDMFERLIEQRWAVTAVLSDRTVTKLAEARALDLSSEHWDLMEEILPVLKTLKIATTAMSSESNVSVSNSYPITFSFLQIHLIPQAGEGRRVTEFKEKVSTSLAKRMKVNSDEFIYSVPLIASALDPRHKSLPFLSVAQRTDVTFKLLNMAKDVDSTTSRAAEAAAAAVGAVDEDEDVSEGEAAAAAPLPTDENANSSAMRLLLGHNYVTSSDSGPANEVERLATLAKRYLCVPGTSVPSERIFSAANLTVNRLRTRLTPEHVDMLIFLNKNGAPKAKPK</sequence>
<evidence type="ECO:0000259" key="1">
    <source>
        <dbReference type="Pfam" id="PF05699"/>
    </source>
</evidence>
<evidence type="ECO:0000313" key="3">
    <source>
        <dbReference type="Proteomes" id="UP000595437"/>
    </source>
</evidence>
<gene>
    <name evidence="2" type="ORF">FKW44_023004</name>
</gene>
<reference evidence="3" key="1">
    <citation type="submission" date="2021-01" db="EMBL/GenBank/DDBJ databases">
        <title>Caligus Genome Assembly.</title>
        <authorList>
            <person name="Gallardo-Escarate C."/>
        </authorList>
    </citation>
    <scope>NUCLEOTIDE SEQUENCE [LARGE SCALE GENOMIC DNA]</scope>
</reference>
<protein>
    <submittedName>
        <fullName evidence="2">Zinc finger BED domain-containing protein 1</fullName>
    </submittedName>
</protein>
<dbReference type="PANTHER" id="PTHR46481">
    <property type="entry name" value="ZINC FINGER BED DOMAIN-CONTAINING PROTEIN 4"/>
    <property type="match status" value="1"/>
</dbReference>
<dbReference type="GO" id="GO:0046983">
    <property type="term" value="F:protein dimerization activity"/>
    <property type="evidence" value="ECO:0007669"/>
    <property type="project" value="InterPro"/>
</dbReference>
<dbReference type="PANTHER" id="PTHR46481:SF9">
    <property type="entry name" value="ZINC FINGER BED DOMAIN-CONTAINING PROTEIN 1-LIKE"/>
    <property type="match status" value="1"/>
</dbReference>
<keyword evidence="3" id="KW-1185">Reference proteome</keyword>
<dbReference type="InterPro" id="IPR052035">
    <property type="entry name" value="ZnF_BED_domain_contain"/>
</dbReference>
<dbReference type="Proteomes" id="UP000595437">
    <property type="component" value="Chromosome 17"/>
</dbReference>
<feature type="domain" description="HAT C-terminal dimerisation" evidence="1">
    <location>
        <begin position="395"/>
        <end position="445"/>
    </location>
</feature>
<dbReference type="OrthoDB" id="1607513at2759"/>
<dbReference type="SUPFAM" id="SSF53098">
    <property type="entry name" value="Ribonuclease H-like"/>
    <property type="match status" value="1"/>
</dbReference>